<evidence type="ECO:0000259" key="1">
    <source>
        <dbReference type="PROSITE" id="PS50234"/>
    </source>
</evidence>
<proteinExistence type="predicted"/>
<evidence type="ECO:0000313" key="3">
    <source>
        <dbReference type="Proteomes" id="UP000287361"/>
    </source>
</evidence>
<dbReference type="Pfam" id="PF11775">
    <property type="entry name" value="CobT_C"/>
    <property type="match status" value="1"/>
</dbReference>
<name>A0A401LE75_9FIRM</name>
<dbReference type="PANTHER" id="PTHR41248">
    <property type="entry name" value="NORD PROTEIN"/>
    <property type="match status" value="1"/>
</dbReference>
<dbReference type="InterPro" id="IPR025861">
    <property type="entry name" value="CobT_VWA_dom"/>
</dbReference>
<dbReference type="Proteomes" id="UP000287361">
    <property type="component" value="Unassembled WGS sequence"/>
</dbReference>
<dbReference type="InterPro" id="IPR002035">
    <property type="entry name" value="VWF_A"/>
</dbReference>
<dbReference type="InterPro" id="IPR036465">
    <property type="entry name" value="vWFA_dom_sf"/>
</dbReference>
<comment type="caution">
    <text evidence="2">The sequence shown here is derived from an EMBL/GenBank/DDBJ whole genome shotgun (WGS) entry which is preliminary data.</text>
</comment>
<gene>
    <name evidence="2" type="ORF">KGMB03357_15320</name>
</gene>
<dbReference type="SMART" id="SM00327">
    <property type="entry name" value="VWA"/>
    <property type="match status" value="1"/>
</dbReference>
<dbReference type="EMBL" id="BHVZ01000004">
    <property type="protein sequence ID" value="GCB29871.1"/>
    <property type="molecule type" value="Genomic_DNA"/>
</dbReference>
<dbReference type="SUPFAM" id="SSF53300">
    <property type="entry name" value="vWA-like"/>
    <property type="match status" value="1"/>
</dbReference>
<protein>
    <recommendedName>
        <fullName evidence="1">VWFA domain-containing protein</fullName>
    </recommendedName>
</protein>
<dbReference type="PANTHER" id="PTHR41248:SF1">
    <property type="entry name" value="NORD PROTEIN"/>
    <property type="match status" value="1"/>
</dbReference>
<dbReference type="OrthoDB" id="9808317at2"/>
<dbReference type="PROSITE" id="PS50234">
    <property type="entry name" value="VWFA"/>
    <property type="match status" value="1"/>
</dbReference>
<dbReference type="InterPro" id="IPR051928">
    <property type="entry name" value="NorD/CobT"/>
</dbReference>
<keyword evidence="3" id="KW-1185">Reference proteome</keyword>
<accession>A0A401LE75</accession>
<dbReference type="Gene3D" id="3.40.50.410">
    <property type="entry name" value="von Willebrand factor, type A domain"/>
    <property type="match status" value="1"/>
</dbReference>
<organism evidence="2 3">
    <name type="scientific">Anaerotignum faecicola</name>
    <dbReference type="NCBI Taxonomy" id="2358141"/>
    <lineage>
        <taxon>Bacteria</taxon>
        <taxon>Bacillati</taxon>
        <taxon>Bacillota</taxon>
        <taxon>Clostridia</taxon>
        <taxon>Lachnospirales</taxon>
        <taxon>Anaerotignaceae</taxon>
        <taxon>Anaerotignum</taxon>
    </lineage>
</organism>
<feature type="domain" description="VWFA" evidence="1">
    <location>
        <begin position="506"/>
        <end position="686"/>
    </location>
</feature>
<dbReference type="AlphaFoldDB" id="A0A401LE75"/>
<reference evidence="2 3" key="1">
    <citation type="submission" date="2018-10" db="EMBL/GenBank/DDBJ databases">
        <title>Draft Genome Sequence of Anaerotignum sp. KCTC 15736.</title>
        <authorList>
            <person name="Choi S.H."/>
            <person name="Kim J.S."/>
            <person name="Kang S.W."/>
            <person name="Lee J.S."/>
            <person name="Park S.H."/>
        </authorList>
    </citation>
    <scope>NUCLEOTIDE SEQUENCE [LARGE SCALE GENOMIC DNA]</scope>
    <source>
        <strain evidence="2 3">KCTC 15736</strain>
    </source>
</reference>
<sequence>MRTSHKEMRRKINAEVSKITDEELFSSAAFAAYLTDIAEAVTKRYKRRLRVETIYDTSENAMIACTNNRNILINTGNYISQSMPYRKLKAESILGLVGHEVGHMLFTNFRISETYFSELSYGRLYPQMELSEEEQESFTEVTDYFKAGTEAQKQAILKAAKLLLNILEDAYIEARICDRYTGRFATGIHLNNIRFTEMMPSVTEQLTNGCYRFSVFCNLLNQYCRSGDINNRDGYTGELLDLFYDVLPLVDDAIYDEDMKRRCYAVNRILLMVWAYIKEIAEKAEEKENTSEILQKLNKQIPQMAEVPSLNGTPIAAGSSVDTQKYIGGRTEIEEKLRKATEQESGRIPWMKTDDFDEGEEGGVEQNLSYHGAGYSTAGDDISRILTAVAKEKVQEELSLALTEEMQQEAEHIRLGNAHSGIKIIINRMQEIEESYIQQYQSVAPPLLAISKQIQKRLQRVFKDMSFTGKESALLMGRRIEPRLLMDREGRFFSRNRLPSEKKSLAVAVLMDESGSMADQDRVTYARAAGIIIYDFCKAMDVPILIMGHTDDSNVQIYAYTDFDSMDKMDRYRLMDLSARYGNRDGAALRYVAERLLKQPEEKKLLLLVSDGQPAGTGGYLGSAAEADLRGIKKEYTNKGILFVAAAIGDDKENIERIYGDAFLEISDLTKLPFLLVKKIEKELKG</sequence>
<evidence type="ECO:0000313" key="2">
    <source>
        <dbReference type="EMBL" id="GCB29871.1"/>
    </source>
</evidence>